<dbReference type="KEGG" id="dap:Dacet_0756"/>
<reference evidence="1 2" key="1">
    <citation type="journal article" date="2010" name="Stand. Genomic Sci.">
        <title>Complete genome sequence of Denitrovibrio acetiphilus type strain (N2460).</title>
        <authorList>
            <person name="Kiss H."/>
            <person name="Lang E."/>
            <person name="Lapidus A."/>
            <person name="Copeland A."/>
            <person name="Nolan M."/>
            <person name="Glavina Del Rio T."/>
            <person name="Chen F."/>
            <person name="Lucas S."/>
            <person name="Tice H."/>
            <person name="Cheng J.F."/>
            <person name="Han C."/>
            <person name="Goodwin L."/>
            <person name="Pitluck S."/>
            <person name="Liolios K."/>
            <person name="Pati A."/>
            <person name="Ivanova N."/>
            <person name="Mavromatis K."/>
            <person name="Chen A."/>
            <person name="Palaniappan K."/>
            <person name="Land M."/>
            <person name="Hauser L."/>
            <person name="Chang Y.J."/>
            <person name="Jeffries C.D."/>
            <person name="Detter J.C."/>
            <person name="Brettin T."/>
            <person name="Spring S."/>
            <person name="Rohde M."/>
            <person name="Goker M."/>
            <person name="Woyke T."/>
            <person name="Bristow J."/>
            <person name="Eisen J.A."/>
            <person name="Markowitz V."/>
            <person name="Hugenholtz P."/>
            <person name="Kyrpides N.C."/>
            <person name="Klenk H.P."/>
        </authorList>
    </citation>
    <scope>NUCLEOTIDE SEQUENCE [LARGE SCALE GENOMIC DNA]</scope>
    <source>
        <strain evidence="2">DSM 12809 / NBRC 114555 / N2460</strain>
    </source>
</reference>
<accession>D4H5C0</accession>
<gene>
    <name evidence="1" type="ordered locus">Dacet_0756</name>
</gene>
<dbReference type="HOGENOM" id="CLU_2583945_0_0_0"/>
<dbReference type="STRING" id="522772.Dacet_0756"/>
<evidence type="ECO:0000313" key="1">
    <source>
        <dbReference type="EMBL" id="ADD67540.1"/>
    </source>
</evidence>
<proteinExistence type="predicted"/>
<dbReference type="EMBL" id="CP001968">
    <property type="protein sequence ID" value="ADD67540.1"/>
    <property type="molecule type" value="Genomic_DNA"/>
</dbReference>
<dbReference type="Proteomes" id="UP000002012">
    <property type="component" value="Chromosome"/>
</dbReference>
<protein>
    <submittedName>
        <fullName evidence="1">Uncharacterized protein</fullName>
    </submittedName>
</protein>
<dbReference type="RefSeq" id="WP_013010074.1">
    <property type="nucleotide sequence ID" value="NC_013943.1"/>
</dbReference>
<keyword evidence="2" id="KW-1185">Reference proteome</keyword>
<dbReference type="AlphaFoldDB" id="D4H5C0"/>
<dbReference type="PaxDb" id="522772-Dacet_0756"/>
<sequence length="80" mass="9435">MKNYKKKAMTISVTEEIYEILKTSSNNMSSFICDLVKEHHYRHGTESTRSNTVQEQEVMKPEMQPISTADLIRELRERQD</sequence>
<organism evidence="1 2">
    <name type="scientific">Denitrovibrio acetiphilus (strain DSM 12809 / NBRC 114555 / N2460)</name>
    <dbReference type="NCBI Taxonomy" id="522772"/>
    <lineage>
        <taxon>Bacteria</taxon>
        <taxon>Pseudomonadati</taxon>
        <taxon>Deferribacterota</taxon>
        <taxon>Deferribacteres</taxon>
        <taxon>Deferribacterales</taxon>
        <taxon>Geovibrionaceae</taxon>
        <taxon>Denitrovibrio</taxon>
    </lineage>
</organism>
<dbReference type="InParanoid" id="D4H5C0"/>
<evidence type="ECO:0000313" key="2">
    <source>
        <dbReference type="Proteomes" id="UP000002012"/>
    </source>
</evidence>
<name>D4H5C0_DENA2</name>